<dbReference type="Proteomes" id="UP000053815">
    <property type="component" value="Unassembled WGS sequence"/>
</dbReference>
<evidence type="ECO:0000313" key="8">
    <source>
        <dbReference type="Proteomes" id="UP000053815"/>
    </source>
</evidence>
<dbReference type="SMART" id="SM00249">
    <property type="entry name" value="PHD"/>
    <property type="match status" value="2"/>
</dbReference>
<protein>
    <recommendedName>
        <fullName evidence="6">PHD-type domain-containing protein</fullName>
    </recommendedName>
</protein>
<feature type="domain" description="PHD-type" evidence="6">
    <location>
        <begin position="7"/>
        <end position="59"/>
    </location>
</feature>
<dbReference type="PANTHER" id="PTHR13793:SF107">
    <property type="entry name" value="BROMODOMAIN-CONTAINING PROTEIN HOMOLOG"/>
    <property type="match status" value="1"/>
</dbReference>
<dbReference type="InterPro" id="IPR011011">
    <property type="entry name" value="Znf_FYVE_PHD"/>
</dbReference>
<dbReference type="Gene3D" id="3.30.40.10">
    <property type="entry name" value="Zinc/RING finger domain, C3HC4 (zinc finger)"/>
    <property type="match status" value="2"/>
</dbReference>
<sequence length="662" mass="72989">MSSDEEQDACNVCERDNSPSKNPIMFCDGKGCNMPVHKRCYGLKQVPDGDWFCQRCENKKKKKTTNIICCPVQTGAIKKTKLQDKYMHIVCALWNKDIDNTVEPYPVPESRLNKQVSGSLLEADLLMLILMLTLFVLLKTCGFCLKKVGLCISCEEPDCSERWHVTCAINNNIITPAASVPASFSARCVKHEIKPSKSKPSSSTPHKKKGRRLVKSKKISDSEDSEEDEDDDFEGEDDEDEDDEDDDEEEEEEDEDEEMDPEKKKDNNVKGVSNKKQHADDSSKESKSKDEDESSSSSSSNGASSSVVNNQAPAKKVLAIGNKQPSPSSSAISSGLGSSSTIRSPSLKKEIPMKRRPSPNSLFGHDQSSDDSDDDMGTKSRPKSTNSNASSNNNSNNHGKSLASMSSKHAERIEAKRKKSGLETVSTSSTAVVPARPSILEDMKRTPTSLTPPLPTGTPTKQKLPNKAHLLNSISTSTTASNTSTNSNTPSSISNSGNGHRPVVTPPIKKQNGPGIIKDIDEIQNDIRAGAQRWNNTSNTPLHHPQPTTPHSVSTEFFENDGKSRMDNNRKSMNGGEKEELMRMREENRKLIDFKRTVTEVLTNLNVPLQSGLLPSQDVDNYVAQLQMLLKRVGPIRENERVQIQECVKGALQHNNTNQQPQ</sequence>
<evidence type="ECO:0000259" key="6">
    <source>
        <dbReference type="PROSITE" id="PS50016"/>
    </source>
</evidence>
<organism evidence="7">
    <name type="scientific">Mucor ambiguus</name>
    <dbReference type="NCBI Taxonomy" id="91626"/>
    <lineage>
        <taxon>Eukaryota</taxon>
        <taxon>Fungi</taxon>
        <taxon>Fungi incertae sedis</taxon>
        <taxon>Mucoromycota</taxon>
        <taxon>Mucoromycotina</taxon>
        <taxon>Mucoromycetes</taxon>
        <taxon>Mucorales</taxon>
        <taxon>Mucorineae</taxon>
        <taxon>Mucoraceae</taxon>
        <taxon>Mucor</taxon>
    </lineage>
</organism>
<feature type="compositionally biased region" description="Basic and acidic residues" evidence="5">
    <location>
        <begin position="560"/>
        <end position="579"/>
    </location>
</feature>
<keyword evidence="3" id="KW-0862">Zinc</keyword>
<dbReference type="STRING" id="91626.A0A0C9M0F4"/>
<dbReference type="InterPro" id="IPR013083">
    <property type="entry name" value="Znf_RING/FYVE/PHD"/>
</dbReference>
<dbReference type="AlphaFoldDB" id="A0A0C9M0F4"/>
<reference evidence="7" key="1">
    <citation type="submission" date="2014-09" db="EMBL/GenBank/DDBJ databases">
        <title>Draft genome sequence of an oleaginous Mucoromycotina fungus Mucor ambiguus NBRC6742.</title>
        <authorList>
            <person name="Takeda I."/>
            <person name="Yamane N."/>
            <person name="Morita T."/>
            <person name="Tamano K."/>
            <person name="Machida M."/>
            <person name="Baker S."/>
            <person name="Koike H."/>
        </authorList>
    </citation>
    <scope>NUCLEOTIDE SEQUENCE</scope>
    <source>
        <strain evidence="7">NBRC 6742</strain>
    </source>
</reference>
<dbReference type="PANTHER" id="PTHR13793">
    <property type="entry name" value="PHD FINGER PROTEINS"/>
    <property type="match status" value="1"/>
</dbReference>
<evidence type="ECO:0000256" key="2">
    <source>
        <dbReference type="ARBA" id="ARBA00022771"/>
    </source>
</evidence>
<feature type="compositionally biased region" description="Low complexity" evidence="5">
    <location>
        <begin position="472"/>
        <end position="498"/>
    </location>
</feature>
<dbReference type="Pfam" id="PF13831">
    <property type="entry name" value="PHD_2"/>
    <property type="match status" value="1"/>
</dbReference>
<feature type="compositionally biased region" description="Low complexity" evidence="5">
    <location>
        <begin position="326"/>
        <end position="345"/>
    </location>
</feature>
<dbReference type="OrthoDB" id="20839at2759"/>
<feature type="compositionally biased region" description="Low complexity" evidence="5">
    <location>
        <begin position="384"/>
        <end position="397"/>
    </location>
</feature>
<dbReference type="GO" id="GO:0008270">
    <property type="term" value="F:zinc ion binding"/>
    <property type="evidence" value="ECO:0007669"/>
    <property type="project" value="UniProtKB-KW"/>
</dbReference>
<dbReference type="SUPFAM" id="SSF48371">
    <property type="entry name" value="ARM repeat"/>
    <property type="match status" value="1"/>
</dbReference>
<keyword evidence="8" id="KW-1185">Reference proteome</keyword>
<dbReference type="GO" id="GO:0006357">
    <property type="term" value="P:regulation of transcription by RNA polymerase II"/>
    <property type="evidence" value="ECO:0007669"/>
    <property type="project" value="TreeGrafter"/>
</dbReference>
<name>A0A0C9M0F4_9FUNG</name>
<feature type="region of interest" description="Disordered" evidence="5">
    <location>
        <begin position="191"/>
        <end position="515"/>
    </location>
</feature>
<keyword evidence="1" id="KW-0479">Metal-binding</keyword>
<dbReference type="PROSITE" id="PS01359">
    <property type="entry name" value="ZF_PHD_1"/>
    <property type="match status" value="1"/>
</dbReference>
<dbReference type="InterPro" id="IPR050701">
    <property type="entry name" value="Histone_Mod_Regulator"/>
</dbReference>
<dbReference type="PROSITE" id="PS50016">
    <property type="entry name" value="ZF_PHD_2"/>
    <property type="match status" value="1"/>
</dbReference>
<gene>
    <name evidence="7" type="ORF">MAM1_0009d00994</name>
</gene>
<feature type="compositionally biased region" description="Low complexity" evidence="5">
    <location>
        <begin position="295"/>
        <end position="306"/>
    </location>
</feature>
<accession>A0A0C9M0F4</accession>
<dbReference type="InterPro" id="IPR019786">
    <property type="entry name" value="Zinc_finger_PHD-type_CS"/>
</dbReference>
<evidence type="ECO:0000256" key="3">
    <source>
        <dbReference type="ARBA" id="ARBA00022833"/>
    </source>
</evidence>
<dbReference type="InterPro" id="IPR016024">
    <property type="entry name" value="ARM-type_fold"/>
</dbReference>
<feature type="compositionally biased region" description="Acidic residues" evidence="5">
    <location>
        <begin position="222"/>
        <end position="260"/>
    </location>
</feature>
<feature type="compositionally biased region" description="Basic residues" evidence="5">
    <location>
        <begin position="205"/>
        <end position="217"/>
    </location>
</feature>
<dbReference type="SUPFAM" id="SSF57903">
    <property type="entry name" value="FYVE/PHD zinc finger"/>
    <property type="match status" value="1"/>
</dbReference>
<evidence type="ECO:0000313" key="7">
    <source>
        <dbReference type="EMBL" id="GAN01561.1"/>
    </source>
</evidence>
<evidence type="ECO:0000256" key="1">
    <source>
        <dbReference type="ARBA" id="ARBA00022723"/>
    </source>
</evidence>
<proteinExistence type="predicted"/>
<evidence type="ECO:0000256" key="5">
    <source>
        <dbReference type="SAM" id="MobiDB-lite"/>
    </source>
</evidence>
<dbReference type="InterPro" id="IPR001965">
    <property type="entry name" value="Znf_PHD"/>
</dbReference>
<keyword evidence="2 4" id="KW-0863">Zinc-finger</keyword>
<feature type="compositionally biased region" description="Basic and acidic residues" evidence="5">
    <location>
        <begin position="277"/>
        <end position="290"/>
    </location>
</feature>
<feature type="region of interest" description="Disordered" evidence="5">
    <location>
        <begin position="534"/>
        <end position="579"/>
    </location>
</feature>
<feature type="compositionally biased region" description="Low complexity" evidence="5">
    <location>
        <begin position="540"/>
        <end position="551"/>
    </location>
</feature>
<dbReference type="Pfam" id="PF13771">
    <property type="entry name" value="zf-HC5HC2H"/>
    <property type="match status" value="1"/>
</dbReference>
<dbReference type="CDD" id="cd15492">
    <property type="entry name" value="PHD_BRPF_JADE_like"/>
    <property type="match status" value="1"/>
</dbReference>
<evidence type="ECO:0000256" key="4">
    <source>
        <dbReference type="PROSITE-ProRule" id="PRU00146"/>
    </source>
</evidence>
<dbReference type="EMBL" id="DF836298">
    <property type="protein sequence ID" value="GAN01561.1"/>
    <property type="molecule type" value="Genomic_DNA"/>
</dbReference>
<dbReference type="InterPro" id="IPR019787">
    <property type="entry name" value="Znf_PHD-finger"/>
</dbReference>